<dbReference type="PRINTS" id="PR01217">
    <property type="entry name" value="PRICHEXTENSN"/>
</dbReference>
<proteinExistence type="predicted"/>
<feature type="region of interest" description="Disordered" evidence="1">
    <location>
        <begin position="1"/>
        <end position="256"/>
    </location>
</feature>
<gene>
    <name evidence="2" type="ORF">JOF35_005980</name>
</gene>
<accession>A0ABT9L1M4</accession>
<feature type="compositionally biased region" description="Basic and acidic residues" evidence="1">
    <location>
        <begin position="11"/>
        <end position="20"/>
    </location>
</feature>
<organism evidence="2 3">
    <name type="scientific">Streptomyces demainii</name>
    <dbReference type="NCBI Taxonomy" id="588122"/>
    <lineage>
        <taxon>Bacteria</taxon>
        <taxon>Bacillati</taxon>
        <taxon>Actinomycetota</taxon>
        <taxon>Actinomycetes</taxon>
        <taxon>Kitasatosporales</taxon>
        <taxon>Streptomycetaceae</taxon>
        <taxon>Streptomyces</taxon>
    </lineage>
</organism>
<name>A0ABT9L1M4_9ACTN</name>
<comment type="caution">
    <text evidence="2">The sequence shown here is derived from an EMBL/GenBank/DDBJ whole genome shotgun (WGS) entry which is preliminary data.</text>
</comment>
<feature type="compositionally biased region" description="Pro residues" evidence="1">
    <location>
        <begin position="48"/>
        <end position="80"/>
    </location>
</feature>
<evidence type="ECO:0000313" key="2">
    <source>
        <dbReference type="EMBL" id="MDP9613642.1"/>
    </source>
</evidence>
<evidence type="ECO:0000256" key="1">
    <source>
        <dbReference type="SAM" id="MobiDB-lite"/>
    </source>
</evidence>
<sequence>MTAHRGTLRTAIDHTDDGARPPRPHPAAPSGAPPPRPTAHPRCHVPRPAAPPGATPPRPTAPPGAPPPRPTAHPPVPRPAPGRTARCGPPDRSPRVRSAPTDPALGTPLGTASPPRWTARPGTAGAGHQFHPPPVPPATGHPPPVGKVQPKPGGRCPAGQAPRAATGAATPRTQPLRPGRRPPTHPTGQRDPAGGTDTARTAQAEPARTAGRIRLARWEEDAATRRGGRGTGGAAPHDGGWSDRHRRDLAPAGYPP</sequence>
<dbReference type="Proteomes" id="UP001234880">
    <property type="component" value="Unassembled WGS sequence"/>
</dbReference>
<feature type="compositionally biased region" description="Pro residues" evidence="1">
    <location>
        <begin position="131"/>
        <end position="145"/>
    </location>
</feature>
<evidence type="ECO:0000313" key="3">
    <source>
        <dbReference type="Proteomes" id="UP001234880"/>
    </source>
</evidence>
<feature type="compositionally biased region" description="Basic and acidic residues" evidence="1">
    <location>
        <begin position="240"/>
        <end position="249"/>
    </location>
</feature>
<feature type="compositionally biased region" description="Pro residues" evidence="1">
    <location>
        <begin position="24"/>
        <end position="38"/>
    </location>
</feature>
<dbReference type="EMBL" id="JAURUE010000002">
    <property type="protein sequence ID" value="MDP9613642.1"/>
    <property type="molecule type" value="Genomic_DNA"/>
</dbReference>
<reference evidence="2 3" key="1">
    <citation type="submission" date="2023-07" db="EMBL/GenBank/DDBJ databases">
        <title>Sequencing the genomes of 1000 actinobacteria strains.</title>
        <authorList>
            <person name="Klenk H.-P."/>
        </authorList>
    </citation>
    <scope>NUCLEOTIDE SEQUENCE [LARGE SCALE GENOMIC DNA]</scope>
    <source>
        <strain evidence="2 3">DSM 41600</strain>
    </source>
</reference>
<feature type="compositionally biased region" description="Low complexity" evidence="1">
    <location>
        <begin position="146"/>
        <end position="177"/>
    </location>
</feature>
<keyword evidence="3" id="KW-1185">Reference proteome</keyword>
<protein>
    <submittedName>
        <fullName evidence="2">Uncharacterized protein</fullName>
    </submittedName>
</protein>